<reference evidence="1 2" key="1">
    <citation type="submission" date="2018-12" db="EMBL/GenBank/DDBJ databases">
        <title>Persistence of Moraxella catarrhalis in Chronic Obstructive Pulmonary Disease and Regulation of the Hag/MID Adhesin.</title>
        <authorList>
            <person name="Murphy T."/>
            <person name="Zhao X."/>
            <person name="Vyas G."/>
            <person name="Aluvathingal J."/>
            <person name="Nadendla S."/>
            <person name="Tallon L."/>
            <person name="Tettelin H."/>
        </authorList>
    </citation>
    <scope>NUCLEOTIDE SEQUENCE [LARGE SCALE GENOMIC DNA]</scope>
    <source>
        <strain evidence="1 2">46P58B1</strain>
    </source>
</reference>
<evidence type="ECO:0000313" key="2">
    <source>
        <dbReference type="Proteomes" id="UP000280228"/>
    </source>
</evidence>
<gene>
    <name evidence="1" type="ORF">EJK53_0385</name>
</gene>
<dbReference type="EMBL" id="CP034662">
    <property type="protein sequence ID" value="AZQ92512.1"/>
    <property type="molecule type" value="Genomic_DNA"/>
</dbReference>
<proteinExistence type="predicted"/>
<dbReference type="AlphaFoldDB" id="A0A3S9QCM5"/>
<dbReference type="Proteomes" id="UP000280228">
    <property type="component" value="Chromosome"/>
</dbReference>
<evidence type="ECO:0000313" key="1">
    <source>
        <dbReference type="EMBL" id="AZQ92512.1"/>
    </source>
</evidence>
<protein>
    <submittedName>
        <fullName evidence="1">Uncharacterized protein</fullName>
    </submittedName>
</protein>
<sequence>MNNKKPLIDQSGFCLLLFIQNKNTQLTQWAAYKTSNADLHDRTAQLTQWAAYKCRL</sequence>
<organism evidence="1 2">
    <name type="scientific">Moraxella catarrhalis</name>
    <name type="common">Branhamella catarrhalis</name>
    <dbReference type="NCBI Taxonomy" id="480"/>
    <lineage>
        <taxon>Bacteria</taxon>
        <taxon>Pseudomonadati</taxon>
        <taxon>Pseudomonadota</taxon>
        <taxon>Gammaproteobacteria</taxon>
        <taxon>Moraxellales</taxon>
        <taxon>Moraxellaceae</taxon>
        <taxon>Moraxella</taxon>
    </lineage>
</organism>
<accession>A0A3S9QCM5</accession>
<name>A0A3S9QCM5_MORCA</name>